<comment type="function">
    <text evidence="13">Couples transcription and DNA repair by recognizing RNA polymerase (RNAP) stalled at DNA lesions. Mediates ATP-dependent release of RNAP and its truncated transcript from the DNA, and recruitment of nucleotide excision repair machinery to the damaged site.</text>
</comment>
<dbReference type="Gene3D" id="3.40.50.11180">
    <property type="match status" value="1"/>
</dbReference>
<dbReference type="OrthoDB" id="9804325at2"/>
<dbReference type="InterPro" id="IPR036101">
    <property type="entry name" value="CarD-like/TRCF_RID_sf"/>
</dbReference>
<keyword evidence="7 13" id="KW-0067">ATP-binding</keyword>
<dbReference type="GO" id="GO:0005524">
    <property type="term" value="F:ATP binding"/>
    <property type="evidence" value="ECO:0007669"/>
    <property type="project" value="UniProtKB-UniRule"/>
</dbReference>
<dbReference type="HAMAP" id="MF_00969">
    <property type="entry name" value="TRCF"/>
    <property type="match status" value="1"/>
</dbReference>
<evidence type="ECO:0000256" key="7">
    <source>
        <dbReference type="ARBA" id="ARBA00022840"/>
    </source>
</evidence>
<proteinExistence type="inferred from homology"/>
<dbReference type="GO" id="GO:0000716">
    <property type="term" value="P:transcription-coupled nucleotide-excision repair, DNA damage recognition"/>
    <property type="evidence" value="ECO:0007669"/>
    <property type="project" value="UniProtKB-UniRule"/>
</dbReference>
<dbReference type="GO" id="GO:0003678">
    <property type="term" value="F:DNA helicase activity"/>
    <property type="evidence" value="ECO:0007669"/>
    <property type="project" value="TreeGrafter"/>
</dbReference>
<dbReference type="SMART" id="SM00490">
    <property type="entry name" value="HELICc"/>
    <property type="match status" value="1"/>
</dbReference>
<dbReference type="PANTHER" id="PTHR47964">
    <property type="entry name" value="ATP-DEPENDENT DNA HELICASE HOMOLOG RECG, CHLOROPLASTIC"/>
    <property type="match status" value="1"/>
</dbReference>
<keyword evidence="8 13" id="KW-0238">DNA-binding</keyword>
<evidence type="ECO:0000256" key="6">
    <source>
        <dbReference type="ARBA" id="ARBA00022806"/>
    </source>
</evidence>
<evidence type="ECO:0000256" key="11">
    <source>
        <dbReference type="ARBA" id="ARBA00061399"/>
    </source>
</evidence>
<dbReference type="Gene3D" id="3.30.2060.10">
    <property type="entry name" value="Penicillin-binding protein 1b domain"/>
    <property type="match status" value="1"/>
</dbReference>
<sequence length="1095" mass="123781">MASLQDLLYKYPAYKEAEELFTSTGKHVISGLGGSQKPFIYSRAMSKQGQQSTIVLVHDKAHKEQWERDLAFFLPQVDVMPFPITEKVSFITAARSLENQGLQMRALGALLHQEPVIVVATIDEATQRLLTPEELKDHVVRLQIEETVERMVLLDKLVALGYERTGQVEQRGHFSVRGDIIDIFPVNSDMPYRIEFFDDEVDTIRTFAIDTQRSIQSVEHMTVMPFHLAEASEEGSLLSYGKGALLLYDEPNRLQESLKGFLKEDAVHRQQHFTWPELMQTNQCNCEIAFNFLQQRVSGLAGFTTTGLQSKSMMSFERQMPLLMDEIQVWLQQGRQVVLVMNNLQRREGVERALQEANISYEQGTELTYTSQSVLIVSGLLSEGFELPLCHLVVVTEGNIFGQQKRKLRKKVPKGQEITYFTDLTPGDYVVHALHGIGKYIGLKTIEAEGIHKDYIEIAYAGTDKLFLPADNLDQLQKYIGNEGDVPKIHKMGGREWGKVRQKAQKSIDDLADKLVELYAQREVVEGFAFEPDDTFQAEFEEAFPYEETEDQLQAAKEIKASMEQAHPMDRLLCGDVGFGKTEVAMRAIFKAVKSGKQVAVLVPTTVLAQQHFQTFTDRLGAFGVRVEVLNRFRSAAEKRDIVKRVASKDVDVLIGTHALLNKKVKFKDIGLLVVDEEQRFGVAQKEKWKSWAQNIDVLTLSATPIPRTLHMSLVGVREMSVINTPPEERLPVQTYVVEYDMKLIAEAIRREIQRGGQVYFVYNRVASIEHMGELLEAAMPELRFAIAHGQMAGNDMEATMVDFYEGHYDLLLCTSIIETGLDIPNANTIIVYDADRLGLSQLYQMRGRVGRSRRRAYAYFLYRPDKMLSETAEKRLKAIEEFTELGAGFKLAMRDLEIRGAGSLLGSQQHGNIASVGFALYCSMLEEAIAKAQNKTVVKTVELDPIIDLGIDAFIDEAYIKDTARKITIYQRLLQIRKLEDFDEFTDELIDRFGTPTAPVERLLKLARIKERARALGIKSMVIRDNLLTIHWGDISRMAGWHPGLPNGAIWAHVKMSNDVLRYTLGTSDGVLAKTELLLGELEKRDPSLLPEGA</sequence>
<keyword evidence="2 13" id="KW-0963">Cytoplasm</keyword>
<dbReference type="InterPro" id="IPR037235">
    <property type="entry name" value="TRCF-like_C_D7"/>
</dbReference>
<dbReference type="GO" id="GO:0016787">
    <property type="term" value="F:hydrolase activity"/>
    <property type="evidence" value="ECO:0007669"/>
    <property type="project" value="UniProtKB-KW"/>
</dbReference>
<dbReference type="Gene3D" id="3.90.1150.50">
    <property type="entry name" value="Transcription-repair-coupling factor, D7 domain"/>
    <property type="match status" value="1"/>
</dbReference>
<dbReference type="PANTHER" id="PTHR47964:SF1">
    <property type="entry name" value="ATP-DEPENDENT DNA HELICASE HOMOLOG RECG, CHLOROPLASTIC"/>
    <property type="match status" value="1"/>
</dbReference>
<protein>
    <recommendedName>
        <fullName evidence="12 13">Transcription-repair-coupling factor</fullName>
        <shortName evidence="13">TRCF</shortName>
        <ecNumber evidence="13">3.6.4.-</ecNumber>
    </recommendedName>
</protein>
<dbReference type="InterPro" id="IPR027417">
    <property type="entry name" value="P-loop_NTPase"/>
</dbReference>
<dbReference type="Gene3D" id="3.40.50.300">
    <property type="entry name" value="P-loop containing nucleotide triphosphate hydrolases"/>
    <property type="match status" value="2"/>
</dbReference>
<dbReference type="Pfam" id="PF17757">
    <property type="entry name" value="UvrB_inter"/>
    <property type="match status" value="1"/>
</dbReference>
<evidence type="ECO:0000256" key="8">
    <source>
        <dbReference type="ARBA" id="ARBA00023125"/>
    </source>
</evidence>
<dbReference type="Pfam" id="PF00271">
    <property type="entry name" value="Helicase_C"/>
    <property type="match status" value="1"/>
</dbReference>
<comment type="similarity">
    <text evidence="11 13">In the C-terminal section; belongs to the helicase family. RecG subfamily.</text>
</comment>
<comment type="subcellular location">
    <subcellularLocation>
        <location evidence="1 13">Cytoplasm</location>
    </subcellularLocation>
</comment>
<evidence type="ECO:0000313" key="17">
    <source>
        <dbReference type="Proteomes" id="UP000255367"/>
    </source>
</evidence>
<evidence type="ECO:0000313" key="16">
    <source>
        <dbReference type="EMBL" id="SUP42011.1"/>
    </source>
</evidence>
<dbReference type="PROSITE" id="PS51192">
    <property type="entry name" value="HELICASE_ATP_BIND_1"/>
    <property type="match status" value="1"/>
</dbReference>
<dbReference type="GO" id="GO:0005737">
    <property type="term" value="C:cytoplasm"/>
    <property type="evidence" value="ECO:0007669"/>
    <property type="project" value="UniProtKB-SubCell"/>
</dbReference>
<dbReference type="InterPro" id="IPR005118">
    <property type="entry name" value="TRCF_C"/>
</dbReference>
<dbReference type="SUPFAM" id="SSF141259">
    <property type="entry name" value="CarD-like"/>
    <property type="match status" value="1"/>
</dbReference>
<dbReference type="InterPro" id="IPR004576">
    <property type="entry name" value="Mfd"/>
</dbReference>
<dbReference type="InterPro" id="IPR014001">
    <property type="entry name" value="Helicase_ATP-bd"/>
</dbReference>
<dbReference type="SUPFAM" id="SSF143517">
    <property type="entry name" value="TRCF domain-like"/>
    <property type="match status" value="1"/>
</dbReference>
<dbReference type="SMART" id="SM00487">
    <property type="entry name" value="DEXDc"/>
    <property type="match status" value="1"/>
</dbReference>
<dbReference type="InterPro" id="IPR001650">
    <property type="entry name" value="Helicase_C-like"/>
</dbReference>
<dbReference type="InterPro" id="IPR047112">
    <property type="entry name" value="RecG/Mfd"/>
</dbReference>
<dbReference type="Pfam" id="PF00270">
    <property type="entry name" value="DEAD"/>
    <property type="match status" value="1"/>
</dbReference>
<dbReference type="PROSITE" id="PS51194">
    <property type="entry name" value="HELICASE_CTER"/>
    <property type="match status" value="1"/>
</dbReference>
<dbReference type="AlphaFoldDB" id="A0A380NJR3"/>
<dbReference type="EMBL" id="UHIO01000001">
    <property type="protein sequence ID" value="SUP42011.1"/>
    <property type="molecule type" value="Genomic_DNA"/>
</dbReference>
<feature type="domain" description="Helicase C-terminal" evidence="15">
    <location>
        <begin position="741"/>
        <end position="898"/>
    </location>
</feature>
<name>A0A380NJR3_9FIRM</name>
<dbReference type="Gene3D" id="2.40.10.170">
    <property type="match status" value="1"/>
</dbReference>
<evidence type="ECO:0000259" key="14">
    <source>
        <dbReference type="PROSITE" id="PS51192"/>
    </source>
</evidence>
<gene>
    <name evidence="13 16" type="primary">mfd</name>
    <name evidence="16" type="ORF">NCTC12020_00738</name>
</gene>
<dbReference type="FunFam" id="3.40.50.300:FF:000546">
    <property type="entry name" value="Transcription-repair-coupling factor"/>
    <property type="match status" value="1"/>
</dbReference>
<keyword evidence="3 13" id="KW-0547">Nucleotide-binding</keyword>
<evidence type="ECO:0000256" key="9">
    <source>
        <dbReference type="ARBA" id="ARBA00023204"/>
    </source>
</evidence>
<dbReference type="Proteomes" id="UP000255367">
    <property type="component" value="Unassembled WGS sequence"/>
</dbReference>
<dbReference type="EC" id="3.6.4.-" evidence="13"/>
<evidence type="ECO:0000256" key="13">
    <source>
        <dbReference type="HAMAP-Rule" id="MF_00969"/>
    </source>
</evidence>
<evidence type="ECO:0000256" key="10">
    <source>
        <dbReference type="ARBA" id="ARBA00061104"/>
    </source>
</evidence>
<evidence type="ECO:0000256" key="3">
    <source>
        <dbReference type="ARBA" id="ARBA00022741"/>
    </source>
</evidence>
<feature type="domain" description="Helicase ATP-binding" evidence="14">
    <location>
        <begin position="562"/>
        <end position="723"/>
    </location>
</feature>
<reference evidence="16 17" key="1">
    <citation type="submission" date="2018-06" db="EMBL/GenBank/DDBJ databases">
        <authorList>
            <consortium name="Pathogen Informatics"/>
            <person name="Doyle S."/>
        </authorList>
    </citation>
    <scope>NUCLEOTIDE SEQUENCE [LARGE SCALE GENOMIC DNA]</scope>
    <source>
        <strain evidence="16 17">NCTC12020</strain>
    </source>
</reference>
<dbReference type="InterPro" id="IPR011545">
    <property type="entry name" value="DEAD/DEAH_box_helicase_dom"/>
</dbReference>
<dbReference type="GO" id="GO:0006355">
    <property type="term" value="P:regulation of DNA-templated transcription"/>
    <property type="evidence" value="ECO:0007669"/>
    <property type="project" value="UniProtKB-UniRule"/>
</dbReference>
<keyword evidence="9 13" id="KW-0234">DNA repair</keyword>
<dbReference type="SMART" id="SM01058">
    <property type="entry name" value="CarD_TRCF"/>
    <property type="match status" value="1"/>
</dbReference>
<dbReference type="RefSeq" id="WP_115309962.1">
    <property type="nucleotide sequence ID" value="NZ_UHIO01000001.1"/>
</dbReference>
<dbReference type="Pfam" id="PF03461">
    <property type="entry name" value="TRCF"/>
    <property type="match status" value="1"/>
</dbReference>
<evidence type="ECO:0000256" key="4">
    <source>
        <dbReference type="ARBA" id="ARBA00022763"/>
    </source>
</evidence>
<keyword evidence="17" id="KW-1185">Reference proteome</keyword>
<evidence type="ECO:0000256" key="1">
    <source>
        <dbReference type="ARBA" id="ARBA00004496"/>
    </source>
</evidence>
<dbReference type="CDD" id="cd17991">
    <property type="entry name" value="DEXHc_TRCF"/>
    <property type="match status" value="1"/>
</dbReference>
<evidence type="ECO:0000259" key="15">
    <source>
        <dbReference type="PROSITE" id="PS51194"/>
    </source>
</evidence>
<evidence type="ECO:0000256" key="5">
    <source>
        <dbReference type="ARBA" id="ARBA00022801"/>
    </source>
</evidence>
<evidence type="ECO:0000256" key="12">
    <source>
        <dbReference type="ARBA" id="ARBA00070128"/>
    </source>
</evidence>
<evidence type="ECO:0000256" key="2">
    <source>
        <dbReference type="ARBA" id="ARBA00022490"/>
    </source>
</evidence>
<keyword evidence="4 13" id="KW-0227">DNA damage</keyword>
<dbReference type="InterPro" id="IPR041471">
    <property type="entry name" value="UvrB_inter"/>
</dbReference>
<organism evidence="16 17">
    <name type="scientific">Veillonella criceti</name>
    <dbReference type="NCBI Taxonomy" id="103891"/>
    <lineage>
        <taxon>Bacteria</taxon>
        <taxon>Bacillati</taxon>
        <taxon>Bacillota</taxon>
        <taxon>Negativicutes</taxon>
        <taxon>Veillonellales</taxon>
        <taxon>Veillonellaceae</taxon>
        <taxon>Veillonella</taxon>
    </lineage>
</organism>
<accession>A0A380NJR3</accession>
<dbReference type="NCBIfam" id="TIGR00580">
    <property type="entry name" value="mfd"/>
    <property type="match status" value="1"/>
</dbReference>
<dbReference type="SMART" id="SM00982">
    <property type="entry name" value="TRCF"/>
    <property type="match status" value="1"/>
</dbReference>
<comment type="similarity">
    <text evidence="10 13">In the N-terminal section; belongs to the UvrB family.</text>
</comment>
<dbReference type="InterPro" id="IPR003711">
    <property type="entry name" value="CarD-like/TRCF_RID"/>
</dbReference>
<dbReference type="GO" id="GO:0003684">
    <property type="term" value="F:damaged DNA binding"/>
    <property type="evidence" value="ECO:0007669"/>
    <property type="project" value="InterPro"/>
</dbReference>
<dbReference type="SUPFAM" id="SSF52540">
    <property type="entry name" value="P-loop containing nucleoside triphosphate hydrolases"/>
    <property type="match status" value="4"/>
</dbReference>
<dbReference type="Pfam" id="PF02559">
    <property type="entry name" value="CarD_TRCF_RID"/>
    <property type="match status" value="1"/>
</dbReference>
<keyword evidence="5 13" id="KW-0378">Hydrolase</keyword>
<keyword evidence="6" id="KW-0347">Helicase</keyword>